<feature type="signal peptide" evidence="1">
    <location>
        <begin position="1"/>
        <end position="29"/>
    </location>
</feature>
<dbReference type="EMBL" id="JALNMH010000008">
    <property type="protein sequence ID" value="MCK7594131.1"/>
    <property type="molecule type" value="Genomic_DNA"/>
</dbReference>
<accession>A0ABT0GHV1</accession>
<dbReference type="SUPFAM" id="SSF63829">
    <property type="entry name" value="Calcium-dependent phosphotriesterase"/>
    <property type="match status" value="1"/>
</dbReference>
<reference evidence="2" key="1">
    <citation type="submission" date="2022-04" db="EMBL/GenBank/DDBJ databases">
        <title>Lysobacter sp. CAU 1642 isolated from sea sand.</title>
        <authorList>
            <person name="Kim W."/>
        </authorList>
    </citation>
    <scope>NUCLEOTIDE SEQUENCE</scope>
    <source>
        <strain evidence="2">CAU 1642</strain>
    </source>
</reference>
<proteinExistence type="predicted"/>
<keyword evidence="1" id="KW-0732">Signal</keyword>
<organism evidence="2 3">
    <name type="scientific">Pseudomarimonas salicorniae</name>
    <dbReference type="NCBI Taxonomy" id="2933270"/>
    <lineage>
        <taxon>Bacteria</taxon>
        <taxon>Pseudomonadati</taxon>
        <taxon>Pseudomonadota</taxon>
        <taxon>Gammaproteobacteria</taxon>
        <taxon>Lysobacterales</taxon>
        <taxon>Lysobacteraceae</taxon>
        <taxon>Pseudomarimonas</taxon>
    </lineage>
</organism>
<gene>
    <name evidence="2" type="ORF">M0G41_10655</name>
</gene>
<evidence type="ECO:0000313" key="3">
    <source>
        <dbReference type="Proteomes" id="UP001431449"/>
    </source>
</evidence>
<dbReference type="PANTHER" id="PTHR40274">
    <property type="entry name" value="VIRGINIAMYCIN B LYASE"/>
    <property type="match status" value="1"/>
</dbReference>
<dbReference type="InterPro" id="IPR051344">
    <property type="entry name" value="Vgb"/>
</dbReference>
<dbReference type="RefSeq" id="WP_248209164.1">
    <property type="nucleotide sequence ID" value="NZ_JALNMH010000008.1"/>
</dbReference>
<protein>
    <submittedName>
        <fullName evidence="2">Uncharacterized protein</fullName>
    </submittedName>
</protein>
<feature type="chain" id="PRO_5046820138" evidence="1">
    <location>
        <begin position="30"/>
        <end position="451"/>
    </location>
</feature>
<comment type="caution">
    <text evidence="2">The sequence shown here is derived from an EMBL/GenBank/DDBJ whole genome shotgun (WGS) entry which is preliminary data.</text>
</comment>
<sequence>MRTLPTVLRGLAGLAACLTILGVPSPARADCERLLVSGYHSTVHVYDGCTGGFLRELDARTRLNGAQAVRERDGLLYVVAEGSNTIVRYRADSFEFVDFFVSVTGNPGITGVTFGPDGDMYLGGYNSDSVFRFDGQTGAAKGEVVRRADGANGVDNGLVFGPDGLLYVPGFDSHNVIRWNPATGRSETFIASGSGGLLRTRGILFEPDGSGVLVSSEGSGEILRYHRDGRFDRRLAQFEFGPNGMAYAADGNLLVTGFGGDRVERVDPRTGQRLGTLVPAGSGGLSGATFLTILPPTAAPEPVLDTAQIGSQYWVTGAGLPEGKRLELELFSSTGTGFGDRFNAAELAEKRWGRLRIDFTGCDSGEFSWASSAADSAGFGDGGYPLERIAPNPASERCQAEGFASVSGHEWMAGTWFGGPARSGEGLFIDVLADGVVLAAWFTHRPAAEAK</sequence>
<dbReference type="Proteomes" id="UP001431449">
    <property type="component" value="Unassembled WGS sequence"/>
</dbReference>
<keyword evidence="3" id="KW-1185">Reference proteome</keyword>
<dbReference type="InterPro" id="IPR015943">
    <property type="entry name" value="WD40/YVTN_repeat-like_dom_sf"/>
</dbReference>
<evidence type="ECO:0000256" key="1">
    <source>
        <dbReference type="SAM" id="SignalP"/>
    </source>
</evidence>
<name>A0ABT0GHV1_9GAMM</name>
<dbReference type="PANTHER" id="PTHR40274:SF3">
    <property type="entry name" value="VIRGINIAMYCIN B LYASE"/>
    <property type="match status" value="1"/>
</dbReference>
<dbReference type="Gene3D" id="2.130.10.10">
    <property type="entry name" value="YVTN repeat-like/Quinoprotein amine dehydrogenase"/>
    <property type="match status" value="1"/>
</dbReference>
<evidence type="ECO:0000313" key="2">
    <source>
        <dbReference type="EMBL" id="MCK7594131.1"/>
    </source>
</evidence>